<keyword evidence="5 9" id="KW-0093">Biotin biosynthesis</keyword>
<dbReference type="Gene3D" id="3.40.50.300">
    <property type="entry name" value="P-loop containing nucleotide triphosphate hydrolases"/>
    <property type="match status" value="1"/>
</dbReference>
<evidence type="ECO:0000313" key="10">
    <source>
        <dbReference type="EMBL" id="MCT4333695.1"/>
    </source>
</evidence>
<evidence type="ECO:0000256" key="2">
    <source>
        <dbReference type="ARBA" id="ARBA00022598"/>
    </source>
</evidence>
<protein>
    <recommendedName>
        <fullName evidence="9">ATP-dependent dethiobiotin synthetase BioD</fullName>
        <ecNumber evidence="9">6.3.3.3</ecNumber>
    </recommendedName>
    <alternativeName>
        <fullName evidence="9">DTB synthetase</fullName>
        <shortName evidence="9">DTBS</shortName>
    </alternativeName>
    <alternativeName>
        <fullName evidence="9">Dethiobiotin synthase</fullName>
    </alternativeName>
</protein>
<keyword evidence="3 9" id="KW-0479">Metal-binding</keyword>
<comment type="caution">
    <text evidence="9">Lacks conserved residue(s) required for the propagation of feature annotation.</text>
</comment>
<dbReference type="PANTHER" id="PTHR43210:SF2">
    <property type="entry name" value="ATP-DEPENDENT DETHIOBIOTIN SYNTHETASE BIOD 2"/>
    <property type="match status" value="1"/>
</dbReference>
<dbReference type="EMBL" id="JANAVZ010000006">
    <property type="protein sequence ID" value="MCT4333695.1"/>
    <property type="molecule type" value="Genomic_DNA"/>
</dbReference>
<gene>
    <name evidence="9" type="primary">bioD</name>
    <name evidence="10" type="ORF">MU516_12545</name>
</gene>
<sequence length="238" mass="25264">MARFVITGTGTDVGKTVFAAGLSGLIGADYWKPVQSGLAGNIANPGRTGHAPDMHSTSTARTQLTRVAAQHLPRPDTDAAEVARLSGAQVHPEAWLLREPLSPHRAAELEGIEVDPGTLTPPDIDPLVIEGAGGVLVPVTRKVLFADLFAEWQIPVILVATTGLGTISHSLTALESLRARQVPVHGVAFVGDENRDNVATIGQLGAVKVLGRLPRLTRLDRDSLSRAMADNFDPEDFR</sequence>
<evidence type="ECO:0000256" key="5">
    <source>
        <dbReference type="ARBA" id="ARBA00022756"/>
    </source>
</evidence>
<feature type="binding site" evidence="9">
    <location>
        <position position="130"/>
    </location>
    <ligand>
        <name>Mg(2+)</name>
        <dbReference type="ChEBI" id="CHEBI:18420"/>
    </ligand>
</feature>
<keyword evidence="4 9" id="KW-0547">Nucleotide-binding</keyword>
<comment type="subcellular location">
    <subcellularLocation>
        <location evidence="9">Cytoplasm</location>
    </subcellularLocation>
</comment>
<feature type="binding site" evidence="9">
    <location>
        <begin position="214"/>
        <end position="216"/>
    </location>
    <ligand>
        <name>ATP</name>
        <dbReference type="ChEBI" id="CHEBI:30616"/>
    </ligand>
</feature>
<keyword evidence="1 9" id="KW-0963">Cytoplasm</keyword>
<feature type="binding site" evidence="9">
    <location>
        <position position="36"/>
    </location>
    <ligand>
        <name>substrate</name>
    </ligand>
</feature>
<feature type="binding site" evidence="9">
    <location>
        <begin position="130"/>
        <end position="133"/>
    </location>
    <ligand>
        <name>ATP</name>
        <dbReference type="ChEBI" id="CHEBI:30616"/>
    </ligand>
</feature>
<dbReference type="InterPro" id="IPR004472">
    <property type="entry name" value="DTB_synth_BioD"/>
</dbReference>
<comment type="pathway">
    <text evidence="9">Cofactor biosynthesis; biotin biosynthesis; biotin from 7,8-diaminononanoate: step 1/2.</text>
</comment>
<feature type="active site" evidence="9">
    <location>
        <position position="32"/>
    </location>
</feature>
<feature type="binding site" evidence="9">
    <location>
        <position position="78"/>
    </location>
    <ligand>
        <name>Mg(2+)</name>
        <dbReference type="ChEBI" id="CHEBI:18420"/>
    </ligand>
</feature>
<evidence type="ECO:0000256" key="7">
    <source>
        <dbReference type="ARBA" id="ARBA00022842"/>
    </source>
</evidence>
<comment type="similarity">
    <text evidence="9">Belongs to the dethiobiotin synthetase family.</text>
</comment>
<comment type="catalytic activity">
    <reaction evidence="8">
        <text>(7R,8S)-8-amino-7-(carboxyamino)nonanoate + ATP = (4R,5S)-dethiobiotin + ADP + phosphate + H(+)</text>
        <dbReference type="Rhea" id="RHEA:63684"/>
        <dbReference type="ChEBI" id="CHEBI:15378"/>
        <dbReference type="ChEBI" id="CHEBI:30616"/>
        <dbReference type="ChEBI" id="CHEBI:43474"/>
        <dbReference type="ChEBI" id="CHEBI:149470"/>
        <dbReference type="ChEBI" id="CHEBI:149473"/>
        <dbReference type="ChEBI" id="CHEBI:456216"/>
    </reaction>
</comment>
<accession>A0ABT2KD06</accession>
<organism evidence="10 11">
    <name type="scientific">Paracoccus maritimus</name>
    <dbReference type="NCBI Taxonomy" id="2933292"/>
    <lineage>
        <taxon>Bacteria</taxon>
        <taxon>Pseudomonadati</taxon>
        <taxon>Pseudomonadota</taxon>
        <taxon>Alphaproteobacteria</taxon>
        <taxon>Rhodobacterales</taxon>
        <taxon>Paracoccaceae</taxon>
        <taxon>Paracoccus</taxon>
    </lineage>
</organism>
<evidence type="ECO:0000256" key="9">
    <source>
        <dbReference type="HAMAP-Rule" id="MF_00336"/>
    </source>
</evidence>
<feature type="binding site" evidence="9">
    <location>
        <begin position="12"/>
        <end position="17"/>
    </location>
    <ligand>
        <name>ATP</name>
        <dbReference type="ChEBI" id="CHEBI:30616"/>
    </ligand>
</feature>
<feature type="binding site" evidence="9">
    <location>
        <position position="78"/>
    </location>
    <ligand>
        <name>ATP</name>
        <dbReference type="ChEBI" id="CHEBI:30616"/>
    </ligand>
</feature>
<dbReference type="SUPFAM" id="SSF52540">
    <property type="entry name" value="P-loop containing nucleoside triphosphate hydrolases"/>
    <property type="match status" value="1"/>
</dbReference>
<name>A0ABT2KD06_9RHOB</name>
<dbReference type="CDD" id="cd03109">
    <property type="entry name" value="DTBS"/>
    <property type="match status" value="1"/>
</dbReference>
<comment type="function">
    <text evidence="9">Catalyzes a mechanistically unusual reaction, the ATP-dependent insertion of CO2 between the N7 and N8 nitrogen atoms of 7,8-diaminopelargonic acid (DAPA, also called 7,8-diammoniononanoate) to form a ureido ring.</text>
</comment>
<dbReference type="InterPro" id="IPR027417">
    <property type="entry name" value="P-loop_NTPase"/>
</dbReference>
<dbReference type="Pfam" id="PF13500">
    <property type="entry name" value="AAA_26"/>
    <property type="match status" value="1"/>
</dbReference>
<keyword evidence="2 9" id="KW-0436">Ligase</keyword>
<evidence type="ECO:0000256" key="4">
    <source>
        <dbReference type="ARBA" id="ARBA00022741"/>
    </source>
</evidence>
<evidence type="ECO:0000256" key="6">
    <source>
        <dbReference type="ARBA" id="ARBA00022840"/>
    </source>
</evidence>
<evidence type="ECO:0000256" key="1">
    <source>
        <dbReference type="ARBA" id="ARBA00022490"/>
    </source>
</evidence>
<dbReference type="RefSeq" id="WP_260277547.1">
    <property type="nucleotide sequence ID" value="NZ_JANAVZ010000006.1"/>
</dbReference>
<dbReference type="HAMAP" id="MF_00336">
    <property type="entry name" value="BioD"/>
    <property type="match status" value="1"/>
</dbReference>
<evidence type="ECO:0000256" key="3">
    <source>
        <dbReference type="ARBA" id="ARBA00022723"/>
    </source>
</evidence>
<proteinExistence type="inferred from homology"/>
<feature type="binding site" evidence="9">
    <location>
        <position position="16"/>
    </location>
    <ligand>
        <name>Mg(2+)</name>
        <dbReference type="ChEBI" id="CHEBI:18420"/>
    </ligand>
</feature>
<dbReference type="PIRSF" id="PIRSF006755">
    <property type="entry name" value="DTB_synth"/>
    <property type="match status" value="1"/>
</dbReference>
<keyword evidence="7 9" id="KW-0460">Magnesium</keyword>
<keyword evidence="6 9" id="KW-0067">ATP-binding</keyword>
<comment type="catalytic activity">
    <reaction evidence="9">
        <text>(7R,8S)-7,8-diammoniononanoate + CO2 + ATP = (4R,5S)-dethiobiotin + ADP + phosphate + 3 H(+)</text>
        <dbReference type="Rhea" id="RHEA:15805"/>
        <dbReference type="ChEBI" id="CHEBI:15378"/>
        <dbReference type="ChEBI" id="CHEBI:16526"/>
        <dbReference type="ChEBI" id="CHEBI:30616"/>
        <dbReference type="ChEBI" id="CHEBI:43474"/>
        <dbReference type="ChEBI" id="CHEBI:149469"/>
        <dbReference type="ChEBI" id="CHEBI:149473"/>
        <dbReference type="ChEBI" id="CHEBI:456216"/>
        <dbReference type="EC" id="6.3.3.3"/>
    </reaction>
</comment>
<comment type="cofactor">
    <cofactor evidence="9">
        <name>Mg(2+)</name>
        <dbReference type="ChEBI" id="CHEBI:18420"/>
    </cofactor>
</comment>
<comment type="subunit">
    <text evidence="9">Homodimer.</text>
</comment>
<dbReference type="EC" id="6.3.3.3" evidence="9"/>
<dbReference type="PANTHER" id="PTHR43210">
    <property type="entry name" value="DETHIOBIOTIN SYNTHETASE"/>
    <property type="match status" value="1"/>
</dbReference>
<evidence type="ECO:0000313" key="11">
    <source>
        <dbReference type="Proteomes" id="UP001320702"/>
    </source>
</evidence>
<reference evidence="10 11" key="1">
    <citation type="submission" date="2022-04" db="EMBL/GenBank/DDBJ databases">
        <title>Paracoccus sp. YLB-12 draft genome sequence.</title>
        <authorList>
            <person name="Yu L."/>
        </authorList>
    </citation>
    <scope>NUCLEOTIDE SEQUENCE [LARGE SCALE GENOMIC DNA]</scope>
    <source>
        <strain evidence="10 11">YLB-12</strain>
    </source>
</reference>
<dbReference type="Proteomes" id="UP001320702">
    <property type="component" value="Unassembled WGS sequence"/>
</dbReference>
<comment type="caution">
    <text evidence="10">The sequence shown here is derived from an EMBL/GenBank/DDBJ whole genome shotgun (WGS) entry which is preliminary data.</text>
</comment>
<evidence type="ECO:0000256" key="8">
    <source>
        <dbReference type="ARBA" id="ARBA00047386"/>
    </source>
</evidence>
<keyword evidence="11" id="KW-1185">Reference proteome</keyword>